<dbReference type="InterPro" id="IPR036390">
    <property type="entry name" value="WH_DNA-bd_sf"/>
</dbReference>
<gene>
    <name evidence="12" type="ORF">H257_02338</name>
</gene>
<evidence type="ECO:0000256" key="1">
    <source>
        <dbReference type="ARBA" id="ARBA00004123"/>
    </source>
</evidence>
<sequence length="598" mass="66714">MTTEVARKENSSPRRGREHTSKMNMSPSSPIYEIHDREDNPSPVRCAAAETMMTLFMNSSREAEERLTREQKRDHQTVKKIRAKGNHKKVFGDYNEAATAASAQTSFKKSKSIASKPVPKLKKVQPPSVEIAGAERTNLNPTVVDVKMETFDDSDDVLPRKIKKKGDLKCVREFDPRLIQENIRMGRYTVENNGLNCEKRARSPERDHDDSAAKFLFTTSMSANLTLEEQLHMVSNPSYSRKEKSLGLLCENFLRLYCNDEIEDVSLDVAASKLGVERRRIYDIVNILESIHIVSRKRKNLYNWHGLKSLPTTILEMKERYAQEDDESGHESSNSADDGCKGSDAARRRGKSLARLSQLFVKLFLDEENIIIPLDLAAKELIQRDEGLGEIGGNVLKTKIRRLYDIANVLVSVGLIEKVLVPHCRKPLFRWFGGRFNPDVCGIRRWGDGDEAMMKEDDEAAAGVHKVPDRSKPYGGDGSMFASDTESDSDVYSRSTPLSMLFQQGPTPQHQTAAPTTMTDLKPRGGRIKDTARLSSLLVSAQGELISINTTSPQSVAEVGLACLRPHTLDHTPPKSTTTTSSCIAPSRESHTKPSSAA</sequence>
<evidence type="ECO:0000256" key="6">
    <source>
        <dbReference type="ARBA" id="ARBA00023163"/>
    </source>
</evidence>
<evidence type="ECO:0000313" key="12">
    <source>
        <dbReference type="EMBL" id="ETV85751.1"/>
    </source>
</evidence>
<dbReference type="STRING" id="112090.W4H2D4"/>
<dbReference type="PANTHER" id="PTHR12081">
    <property type="entry name" value="TRANSCRIPTION FACTOR E2F"/>
    <property type="match status" value="1"/>
</dbReference>
<dbReference type="InterPro" id="IPR003316">
    <property type="entry name" value="E2F_WHTH_DNA-bd_dom"/>
</dbReference>
<dbReference type="Gene3D" id="1.10.10.10">
    <property type="entry name" value="Winged helix-like DNA-binding domain superfamily/Winged helix DNA-binding domain"/>
    <property type="match status" value="2"/>
</dbReference>
<comment type="similarity">
    <text evidence="2 9">Belongs to the E2F/DP family.</text>
</comment>
<proteinExistence type="inferred from homology"/>
<feature type="region of interest" description="Disordered" evidence="10">
    <location>
        <begin position="566"/>
        <end position="598"/>
    </location>
</feature>
<accession>W4H2D4</accession>
<feature type="compositionally biased region" description="Basic and acidic residues" evidence="10">
    <location>
        <begin position="1"/>
        <end position="12"/>
    </location>
</feature>
<reference evidence="12" key="1">
    <citation type="submission" date="2013-12" db="EMBL/GenBank/DDBJ databases">
        <title>The Genome Sequence of Aphanomyces astaci APO3.</title>
        <authorList>
            <consortium name="The Broad Institute Genomics Platform"/>
            <person name="Russ C."/>
            <person name="Tyler B."/>
            <person name="van West P."/>
            <person name="Dieguez-Uribeondo J."/>
            <person name="Young S.K."/>
            <person name="Zeng Q."/>
            <person name="Gargeya S."/>
            <person name="Fitzgerald M."/>
            <person name="Abouelleil A."/>
            <person name="Alvarado L."/>
            <person name="Chapman S.B."/>
            <person name="Gainer-Dewar J."/>
            <person name="Goldberg J."/>
            <person name="Griggs A."/>
            <person name="Gujja S."/>
            <person name="Hansen M."/>
            <person name="Howarth C."/>
            <person name="Imamovic A."/>
            <person name="Ireland A."/>
            <person name="Larimer J."/>
            <person name="McCowan C."/>
            <person name="Murphy C."/>
            <person name="Pearson M."/>
            <person name="Poon T.W."/>
            <person name="Priest M."/>
            <person name="Roberts A."/>
            <person name="Saif S."/>
            <person name="Shea T."/>
            <person name="Sykes S."/>
            <person name="Wortman J."/>
            <person name="Nusbaum C."/>
            <person name="Birren B."/>
        </authorList>
    </citation>
    <scope>NUCLEOTIDE SEQUENCE [LARGE SCALE GENOMIC DNA]</scope>
    <source>
        <strain evidence="12">APO3</strain>
    </source>
</reference>
<keyword evidence="5 9" id="KW-0238">DNA-binding</keyword>
<dbReference type="AlphaFoldDB" id="W4H2D4"/>
<evidence type="ECO:0000256" key="3">
    <source>
        <dbReference type="ARBA" id="ARBA00022491"/>
    </source>
</evidence>
<feature type="compositionally biased region" description="Low complexity" evidence="10">
    <location>
        <begin position="503"/>
        <end position="517"/>
    </location>
</feature>
<feature type="domain" description="E2F/DP family winged-helix DNA-binding" evidence="11">
    <location>
        <begin position="241"/>
        <end position="306"/>
    </location>
</feature>
<name>W4H2D4_APHAT</name>
<dbReference type="Pfam" id="PF02319">
    <property type="entry name" value="WHD_E2F_TDP"/>
    <property type="match status" value="2"/>
</dbReference>
<dbReference type="RefSeq" id="XP_009824223.1">
    <property type="nucleotide sequence ID" value="XM_009825921.1"/>
</dbReference>
<evidence type="ECO:0000256" key="5">
    <source>
        <dbReference type="ARBA" id="ARBA00023125"/>
    </source>
</evidence>
<feature type="region of interest" description="Disordered" evidence="10">
    <location>
        <begin position="321"/>
        <end position="343"/>
    </location>
</feature>
<dbReference type="GO" id="GO:0090575">
    <property type="term" value="C:RNA polymerase II transcription regulator complex"/>
    <property type="evidence" value="ECO:0007669"/>
    <property type="project" value="TreeGrafter"/>
</dbReference>
<dbReference type="GeneID" id="20804334"/>
<feature type="region of interest" description="Disordered" evidence="10">
    <location>
        <begin position="1"/>
        <end position="42"/>
    </location>
</feature>
<feature type="region of interest" description="Disordered" evidence="10">
    <location>
        <begin position="503"/>
        <end position="526"/>
    </location>
</feature>
<evidence type="ECO:0000256" key="10">
    <source>
        <dbReference type="SAM" id="MobiDB-lite"/>
    </source>
</evidence>
<organism evidence="12">
    <name type="scientific">Aphanomyces astaci</name>
    <name type="common">Crayfish plague agent</name>
    <dbReference type="NCBI Taxonomy" id="112090"/>
    <lineage>
        <taxon>Eukaryota</taxon>
        <taxon>Sar</taxon>
        <taxon>Stramenopiles</taxon>
        <taxon>Oomycota</taxon>
        <taxon>Saprolegniomycetes</taxon>
        <taxon>Saprolegniales</taxon>
        <taxon>Verrucalvaceae</taxon>
        <taxon>Aphanomyces</taxon>
    </lineage>
</organism>
<keyword evidence="6 9" id="KW-0804">Transcription</keyword>
<dbReference type="SMART" id="SM01372">
    <property type="entry name" value="E2F_TDP"/>
    <property type="match status" value="2"/>
</dbReference>
<evidence type="ECO:0000256" key="8">
    <source>
        <dbReference type="ARBA" id="ARBA00023306"/>
    </source>
</evidence>
<protein>
    <recommendedName>
        <fullName evidence="11">E2F/DP family winged-helix DNA-binding domain-containing protein</fullName>
    </recommendedName>
</protein>
<evidence type="ECO:0000256" key="4">
    <source>
        <dbReference type="ARBA" id="ARBA00023015"/>
    </source>
</evidence>
<keyword evidence="7 9" id="KW-0539">Nucleus</keyword>
<evidence type="ECO:0000256" key="7">
    <source>
        <dbReference type="ARBA" id="ARBA00023242"/>
    </source>
</evidence>
<keyword evidence="4 9" id="KW-0805">Transcription regulation</keyword>
<dbReference type="PANTHER" id="PTHR12081:SF7">
    <property type="entry name" value="TRANSCRIPTION FACTOR EFL-3"/>
    <property type="match status" value="1"/>
</dbReference>
<dbReference type="GO" id="GO:0000978">
    <property type="term" value="F:RNA polymerase II cis-regulatory region sequence-specific DNA binding"/>
    <property type="evidence" value="ECO:0007669"/>
    <property type="project" value="InterPro"/>
</dbReference>
<comment type="subcellular location">
    <subcellularLocation>
        <location evidence="1 9">Nucleus</location>
    </subcellularLocation>
</comment>
<dbReference type="SUPFAM" id="SSF46785">
    <property type="entry name" value="Winged helix' DNA-binding domain"/>
    <property type="match status" value="2"/>
</dbReference>
<evidence type="ECO:0000256" key="9">
    <source>
        <dbReference type="RuleBase" id="RU003796"/>
    </source>
</evidence>
<keyword evidence="8" id="KW-0131">Cell cycle</keyword>
<dbReference type="InterPro" id="IPR015633">
    <property type="entry name" value="E2F"/>
</dbReference>
<evidence type="ECO:0000256" key="2">
    <source>
        <dbReference type="ARBA" id="ARBA00010940"/>
    </source>
</evidence>
<evidence type="ECO:0000259" key="11">
    <source>
        <dbReference type="SMART" id="SM01372"/>
    </source>
</evidence>
<dbReference type="VEuPathDB" id="FungiDB:H257_02338"/>
<dbReference type="FunFam" id="1.10.10.10:FF:000073">
    <property type="entry name" value="E2F transcription factor 8"/>
    <property type="match status" value="1"/>
</dbReference>
<dbReference type="InterPro" id="IPR036388">
    <property type="entry name" value="WH-like_DNA-bd_sf"/>
</dbReference>
<dbReference type="OrthoDB" id="5318at2759"/>
<feature type="domain" description="E2F/DP family winged-helix DNA-binding" evidence="11">
    <location>
        <begin position="348"/>
        <end position="433"/>
    </location>
</feature>
<dbReference type="EMBL" id="KI913117">
    <property type="protein sequence ID" value="ETV85751.1"/>
    <property type="molecule type" value="Genomic_DNA"/>
</dbReference>
<keyword evidence="3" id="KW-0678">Repressor</keyword>
<dbReference type="GO" id="GO:0000981">
    <property type="term" value="F:DNA-binding transcription factor activity, RNA polymerase II-specific"/>
    <property type="evidence" value="ECO:0007669"/>
    <property type="project" value="TreeGrafter"/>
</dbReference>